<keyword evidence="3" id="KW-1185">Reference proteome</keyword>
<keyword evidence="1" id="KW-0472">Membrane</keyword>
<proteinExistence type="predicted"/>
<feature type="transmembrane region" description="Helical" evidence="1">
    <location>
        <begin position="35"/>
        <end position="57"/>
    </location>
</feature>
<dbReference type="EMBL" id="BPLR01004296">
    <property type="protein sequence ID" value="GIX93785.1"/>
    <property type="molecule type" value="Genomic_DNA"/>
</dbReference>
<reference evidence="2 3" key="1">
    <citation type="submission" date="2021-06" db="EMBL/GenBank/DDBJ databases">
        <title>Caerostris extrusa draft genome.</title>
        <authorList>
            <person name="Kono N."/>
            <person name="Arakawa K."/>
        </authorList>
    </citation>
    <scope>NUCLEOTIDE SEQUENCE [LARGE SCALE GENOMIC DNA]</scope>
</reference>
<organism evidence="2 3">
    <name type="scientific">Caerostris extrusa</name>
    <name type="common">Bark spider</name>
    <name type="synonym">Caerostris bankana</name>
    <dbReference type="NCBI Taxonomy" id="172846"/>
    <lineage>
        <taxon>Eukaryota</taxon>
        <taxon>Metazoa</taxon>
        <taxon>Ecdysozoa</taxon>
        <taxon>Arthropoda</taxon>
        <taxon>Chelicerata</taxon>
        <taxon>Arachnida</taxon>
        <taxon>Araneae</taxon>
        <taxon>Araneomorphae</taxon>
        <taxon>Entelegynae</taxon>
        <taxon>Araneoidea</taxon>
        <taxon>Araneidae</taxon>
        <taxon>Caerostris</taxon>
    </lineage>
</organism>
<evidence type="ECO:0000313" key="2">
    <source>
        <dbReference type="EMBL" id="GIX93785.1"/>
    </source>
</evidence>
<sequence>MNTDAQYLTPFHNLCTQQEYLQVEGRYFTVFNSTFLGLLTILTPLLLSGPCSLLSCFPLKKPYRLLTLSTESHGSKGTLLGDLWGAPYSRSGRVISKVNTIRKQLKNFRTLKQAALFFCYERSVLQYKRTESTDCIRCISIVGQHNGGNCVKCISIVDQHNGLIELRQRSRLLHQYIIAF</sequence>
<keyword evidence="1" id="KW-0812">Transmembrane</keyword>
<accession>A0AAV4PCR6</accession>
<dbReference type="Proteomes" id="UP001054945">
    <property type="component" value="Unassembled WGS sequence"/>
</dbReference>
<comment type="caution">
    <text evidence="2">The sequence shown here is derived from an EMBL/GenBank/DDBJ whole genome shotgun (WGS) entry which is preliminary data.</text>
</comment>
<dbReference type="AlphaFoldDB" id="A0AAV4PCR6"/>
<keyword evidence="1" id="KW-1133">Transmembrane helix</keyword>
<protein>
    <submittedName>
        <fullName evidence="2">Uncharacterized protein</fullName>
    </submittedName>
</protein>
<evidence type="ECO:0000256" key="1">
    <source>
        <dbReference type="SAM" id="Phobius"/>
    </source>
</evidence>
<evidence type="ECO:0000313" key="3">
    <source>
        <dbReference type="Proteomes" id="UP001054945"/>
    </source>
</evidence>
<name>A0AAV4PCR6_CAEEX</name>
<gene>
    <name evidence="2" type="ORF">CEXT_662771</name>
</gene>